<evidence type="ECO:0000313" key="3">
    <source>
        <dbReference type="EMBL" id="WAX55170.1"/>
    </source>
</evidence>
<feature type="domain" description="Acyl-CoA thioesterase-like N-terminal HotDog" evidence="1">
    <location>
        <begin position="26"/>
        <end position="106"/>
    </location>
</feature>
<organism evidence="3 4">
    <name type="scientific">Jatrophihabitans cynanchi</name>
    <dbReference type="NCBI Taxonomy" id="2944128"/>
    <lineage>
        <taxon>Bacteria</taxon>
        <taxon>Bacillati</taxon>
        <taxon>Actinomycetota</taxon>
        <taxon>Actinomycetes</taxon>
        <taxon>Jatrophihabitantales</taxon>
        <taxon>Jatrophihabitantaceae</taxon>
        <taxon>Jatrophihabitans</taxon>
    </lineage>
</organism>
<evidence type="ECO:0000313" key="4">
    <source>
        <dbReference type="Proteomes" id="UP001164693"/>
    </source>
</evidence>
<feature type="domain" description="Acyl-CoA thioesterase-like C-terminal" evidence="2">
    <location>
        <begin position="130"/>
        <end position="263"/>
    </location>
</feature>
<proteinExistence type="predicted"/>
<evidence type="ECO:0000259" key="1">
    <source>
        <dbReference type="Pfam" id="PF13622"/>
    </source>
</evidence>
<keyword evidence="4" id="KW-1185">Reference proteome</keyword>
<evidence type="ECO:0000259" key="2">
    <source>
        <dbReference type="Pfam" id="PF20789"/>
    </source>
</evidence>
<accession>A0ABY7JU10</accession>
<dbReference type="InterPro" id="IPR052389">
    <property type="entry name" value="Sec_Metab_Biosynth-Assoc"/>
</dbReference>
<dbReference type="Proteomes" id="UP001164693">
    <property type="component" value="Chromosome"/>
</dbReference>
<dbReference type="EMBL" id="CP097463">
    <property type="protein sequence ID" value="WAX55170.1"/>
    <property type="molecule type" value="Genomic_DNA"/>
</dbReference>
<dbReference type="Gene3D" id="2.40.160.210">
    <property type="entry name" value="Acyl-CoA thioesterase, double hotdog domain"/>
    <property type="match status" value="1"/>
</dbReference>
<dbReference type="InterPro" id="IPR029069">
    <property type="entry name" value="HotDog_dom_sf"/>
</dbReference>
<dbReference type="InterPro" id="IPR049450">
    <property type="entry name" value="ACOT8-like_C"/>
</dbReference>
<dbReference type="InterPro" id="IPR049449">
    <property type="entry name" value="TesB_ACOT8-like_N"/>
</dbReference>
<name>A0ABY7JU10_9ACTN</name>
<dbReference type="RefSeq" id="WP_269441673.1">
    <property type="nucleotide sequence ID" value="NZ_CP097463.1"/>
</dbReference>
<dbReference type="PANTHER" id="PTHR38110">
    <property type="entry name" value="CHROMOSOME 23, WHOLE GENOME SHOTGUN SEQUENCE"/>
    <property type="match status" value="1"/>
</dbReference>
<protein>
    <submittedName>
        <fullName evidence="3">Thioesterase family protein</fullName>
    </submittedName>
</protein>
<dbReference type="Pfam" id="PF13622">
    <property type="entry name" value="4HBT_3"/>
    <property type="match status" value="1"/>
</dbReference>
<dbReference type="PANTHER" id="PTHR38110:SF1">
    <property type="entry name" value="THIOESTERASE DOMAIN-CONTAINING PROTEIN"/>
    <property type="match status" value="1"/>
</dbReference>
<dbReference type="InterPro" id="IPR042171">
    <property type="entry name" value="Acyl-CoA_hotdog"/>
</dbReference>
<reference evidence="3" key="1">
    <citation type="submission" date="2022-05" db="EMBL/GenBank/DDBJ databases">
        <title>Jatrophihabitans sp. SB3-54 whole genome sequence.</title>
        <authorList>
            <person name="Suh M.K."/>
            <person name="Eom M.K."/>
            <person name="Kim J.S."/>
            <person name="Kim H.S."/>
            <person name="Do H.E."/>
            <person name="Shin Y.K."/>
            <person name="Lee J.-S."/>
        </authorList>
    </citation>
    <scope>NUCLEOTIDE SEQUENCE</scope>
    <source>
        <strain evidence="3">SB3-54</strain>
    </source>
</reference>
<sequence>MPTSSFADVTAVDQSAPGRFTAEVSPLWTIAGKPNGGYLLAVLGRAASRVGAHQHVLAASAHYLHSPEPGPVDVVAEVLRAGRSASQVRARMSQAGKPCVQALFTIGLLDPDTKPYWTDGLPAAGEVGRDECVRLPPVGPTGFPVPMMGEIDLRLEPATLSFAAGRPSGRGELRGWLELTHGEPFDPTALLFAVDAFPPATFEIEQTGWVPTLELSVYVRALPVPGPVQVLQRAQLIDAQRVDEVCYVWDGTGRLVAQATQLAGIRLG</sequence>
<dbReference type="SUPFAM" id="SSF54637">
    <property type="entry name" value="Thioesterase/thiol ester dehydrase-isomerase"/>
    <property type="match status" value="2"/>
</dbReference>
<gene>
    <name evidence="3" type="ORF">M6B22_11435</name>
</gene>
<dbReference type="Pfam" id="PF20789">
    <property type="entry name" value="4HBT_3C"/>
    <property type="match status" value="1"/>
</dbReference>